<evidence type="ECO:0000256" key="6">
    <source>
        <dbReference type="ARBA" id="ARBA00012912"/>
    </source>
</evidence>
<keyword evidence="8 19" id="KW-0032">Aminotransferase</keyword>
<dbReference type="PANTHER" id="PTHR11986">
    <property type="entry name" value="AMINOTRANSFERASE CLASS III"/>
    <property type="match status" value="1"/>
</dbReference>
<dbReference type="EC" id="2.6.1.22" evidence="5"/>
<comment type="similarity">
    <text evidence="4 18">Belongs to the class-III pyridoxal-phosphate-dependent aminotransferase family.</text>
</comment>
<evidence type="ECO:0000313" key="20">
    <source>
        <dbReference type="Proteomes" id="UP000199025"/>
    </source>
</evidence>
<dbReference type="FunFam" id="3.90.1150.10:FF:000022">
    <property type="entry name" value="4-aminobutyrate aminotransferase"/>
    <property type="match status" value="1"/>
</dbReference>
<name>A0A1I4C1T8_9PSEU</name>
<dbReference type="PROSITE" id="PS00600">
    <property type="entry name" value="AA_TRANSFER_CLASS_3"/>
    <property type="match status" value="1"/>
</dbReference>
<dbReference type="STRING" id="115433.SAMN05421835_13151"/>
<dbReference type="Proteomes" id="UP000199025">
    <property type="component" value="Unassembled WGS sequence"/>
</dbReference>
<gene>
    <name evidence="19" type="ORF">SAMN05421835_13151</name>
</gene>
<dbReference type="InterPro" id="IPR015421">
    <property type="entry name" value="PyrdxlP-dep_Trfase_major"/>
</dbReference>
<evidence type="ECO:0000256" key="13">
    <source>
        <dbReference type="ARBA" id="ARBA00030204"/>
    </source>
</evidence>
<comment type="catalytic activity">
    <reaction evidence="16">
        <text>4-aminobutanoate + 2-oxoglutarate = succinate semialdehyde + L-glutamate</text>
        <dbReference type="Rhea" id="RHEA:23352"/>
        <dbReference type="ChEBI" id="CHEBI:16810"/>
        <dbReference type="ChEBI" id="CHEBI:29985"/>
        <dbReference type="ChEBI" id="CHEBI:57706"/>
        <dbReference type="ChEBI" id="CHEBI:59888"/>
        <dbReference type="EC" id="2.6.1.19"/>
    </reaction>
</comment>
<dbReference type="InterPro" id="IPR049704">
    <property type="entry name" value="Aminotrans_3_PPA_site"/>
</dbReference>
<comment type="cofactor">
    <cofactor evidence="2">
        <name>pyridoxal 5'-phosphate</name>
        <dbReference type="ChEBI" id="CHEBI:597326"/>
    </cofactor>
</comment>
<sequence>MTLATSLPQTRRLATEIPGPLSRELMARKQNAVARGVGTTMPVFAVRAGGGVVEDVDGNVLIDLGSGIAVTTVGVSAPRVVDAVREQAEAFTHTCFMVTPYEGYVAVAEQLNRLTPGTHEKRSVLFNSGAEAVENAVKIARAYTGRQAVVAFDHAYHGRTNLTMALTAKSMPYKHGFGPFAPEVYRAPLSYPFRDELDGPAAARRAIDVIEKQIGKPAAVVIEPIQGEGGFIVPAPGFLPALAQWCRDNDVVFIADEVQTGFARTGALFASEHEGIVPDLLVSAKGIADGLPLSAVTGRAEIMDAAHAGGLGGTYGGNPIACAAALATIETIEAEGLVERAREIERLMKDRLSALRERDDRIGDIRGRGAMIAVELVRAGTTEPDPELARSVAAAAHARGVIVLTCGTYGNVLRFLPPLSISDELLHDALDVLAEGF</sequence>
<reference evidence="19 20" key="1">
    <citation type="submission" date="2016-10" db="EMBL/GenBank/DDBJ databases">
        <authorList>
            <person name="de Groot N.N."/>
        </authorList>
    </citation>
    <scope>NUCLEOTIDE SEQUENCE [LARGE SCALE GENOMIC DNA]</scope>
    <source>
        <strain evidence="19 20">DSM 44468</strain>
    </source>
</reference>
<evidence type="ECO:0000256" key="5">
    <source>
        <dbReference type="ARBA" id="ARBA00012876"/>
    </source>
</evidence>
<keyword evidence="10 18" id="KW-0663">Pyridoxal phosphate</keyword>
<dbReference type="GO" id="GO:0042802">
    <property type="term" value="F:identical protein binding"/>
    <property type="evidence" value="ECO:0007669"/>
    <property type="project" value="TreeGrafter"/>
</dbReference>
<evidence type="ECO:0000256" key="12">
    <source>
        <dbReference type="ARBA" id="ARBA00029760"/>
    </source>
</evidence>
<dbReference type="AlphaFoldDB" id="A0A1I4C1T8"/>
<comment type="pathway">
    <text evidence="3">Amino-acid degradation; 4-aminobutanoate degradation.</text>
</comment>
<dbReference type="OrthoDB" id="9801052at2"/>
<organism evidence="19 20">
    <name type="scientific">Amycolatopsis sacchari</name>
    <dbReference type="NCBI Taxonomy" id="115433"/>
    <lineage>
        <taxon>Bacteria</taxon>
        <taxon>Bacillati</taxon>
        <taxon>Actinomycetota</taxon>
        <taxon>Actinomycetes</taxon>
        <taxon>Pseudonocardiales</taxon>
        <taxon>Pseudonocardiaceae</taxon>
        <taxon>Amycolatopsis</taxon>
    </lineage>
</organism>
<proteinExistence type="inferred from homology"/>
<evidence type="ECO:0000256" key="14">
    <source>
        <dbReference type="ARBA" id="ARBA00030857"/>
    </source>
</evidence>
<dbReference type="EMBL" id="FORP01000031">
    <property type="protein sequence ID" value="SFK74156.1"/>
    <property type="molecule type" value="Genomic_DNA"/>
</dbReference>
<evidence type="ECO:0000256" key="4">
    <source>
        <dbReference type="ARBA" id="ARBA00008954"/>
    </source>
</evidence>
<dbReference type="Gene3D" id="3.40.640.10">
    <property type="entry name" value="Type I PLP-dependent aspartate aminotransferase-like (Major domain)"/>
    <property type="match status" value="1"/>
</dbReference>
<dbReference type="Pfam" id="PF00202">
    <property type="entry name" value="Aminotran_3"/>
    <property type="match status" value="1"/>
</dbReference>
<evidence type="ECO:0000256" key="18">
    <source>
        <dbReference type="RuleBase" id="RU003560"/>
    </source>
</evidence>
<evidence type="ECO:0000256" key="10">
    <source>
        <dbReference type="ARBA" id="ARBA00022898"/>
    </source>
</evidence>
<dbReference type="GO" id="GO:0047589">
    <property type="term" value="F:5-aminovalerate transaminase activity"/>
    <property type="evidence" value="ECO:0007669"/>
    <property type="project" value="UniProtKB-ARBA"/>
</dbReference>
<keyword evidence="11" id="KW-0045">Antibiotic biosynthesis</keyword>
<evidence type="ECO:0000256" key="1">
    <source>
        <dbReference type="ARBA" id="ARBA00001750"/>
    </source>
</evidence>
<evidence type="ECO:0000256" key="8">
    <source>
        <dbReference type="ARBA" id="ARBA00022576"/>
    </source>
</evidence>
<evidence type="ECO:0000256" key="7">
    <source>
        <dbReference type="ARBA" id="ARBA00018543"/>
    </source>
</evidence>
<keyword evidence="9 19" id="KW-0808">Transferase</keyword>
<keyword evidence="20" id="KW-1185">Reference proteome</keyword>
<dbReference type="InterPro" id="IPR004632">
    <property type="entry name" value="4NH2But_aminotransferase_bac"/>
</dbReference>
<dbReference type="Gene3D" id="3.90.1150.10">
    <property type="entry name" value="Aspartate Aminotransferase, domain 1"/>
    <property type="match status" value="1"/>
</dbReference>
<comment type="catalytic activity">
    <reaction evidence="1">
        <text>(S)-3-amino-2-methylpropanoate + 2-oxoglutarate = 2-methyl-3-oxopropanoate + L-glutamate</text>
        <dbReference type="Rhea" id="RHEA:13993"/>
        <dbReference type="ChEBI" id="CHEBI:16810"/>
        <dbReference type="ChEBI" id="CHEBI:29985"/>
        <dbReference type="ChEBI" id="CHEBI:57700"/>
        <dbReference type="ChEBI" id="CHEBI:58655"/>
        <dbReference type="EC" id="2.6.1.22"/>
    </reaction>
</comment>
<evidence type="ECO:0000256" key="11">
    <source>
        <dbReference type="ARBA" id="ARBA00023194"/>
    </source>
</evidence>
<protein>
    <recommendedName>
        <fullName evidence="7">4-aminobutyrate aminotransferase</fullName>
        <ecNumber evidence="6">2.6.1.19</ecNumber>
        <ecNumber evidence="5">2.6.1.22</ecNumber>
    </recommendedName>
    <alternativeName>
        <fullName evidence="14">(S)-3-amino-2-methylpropionate transaminase</fullName>
    </alternativeName>
    <alternativeName>
        <fullName evidence="15">GABA aminotransferase</fullName>
    </alternativeName>
    <alternativeName>
        <fullName evidence="13">Gamma-amino-N-butyrate transaminase</fullName>
    </alternativeName>
    <alternativeName>
        <fullName evidence="17">Glutamate:succinic semialdehyde transaminase</fullName>
    </alternativeName>
    <alternativeName>
        <fullName evidence="12">L-AIBAT</fullName>
    </alternativeName>
</protein>
<dbReference type="GO" id="GO:0009448">
    <property type="term" value="P:gamma-aminobutyric acid metabolic process"/>
    <property type="evidence" value="ECO:0007669"/>
    <property type="project" value="InterPro"/>
</dbReference>
<accession>A0A1I4C1T8</accession>
<dbReference type="PANTHER" id="PTHR11986:SF79">
    <property type="entry name" value="ACETYLORNITHINE AMINOTRANSFERASE, MITOCHONDRIAL"/>
    <property type="match status" value="1"/>
</dbReference>
<dbReference type="RefSeq" id="WP_091515659.1">
    <property type="nucleotide sequence ID" value="NZ_CBDQZW010000034.1"/>
</dbReference>
<dbReference type="InterPro" id="IPR015424">
    <property type="entry name" value="PyrdxlP-dep_Trfase"/>
</dbReference>
<dbReference type="SUPFAM" id="SSF53383">
    <property type="entry name" value="PLP-dependent transferases"/>
    <property type="match status" value="1"/>
</dbReference>
<evidence type="ECO:0000256" key="2">
    <source>
        <dbReference type="ARBA" id="ARBA00001933"/>
    </source>
</evidence>
<dbReference type="CDD" id="cd00610">
    <property type="entry name" value="OAT_like"/>
    <property type="match status" value="1"/>
</dbReference>
<dbReference type="FunFam" id="3.40.640.10:FF:000013">
    <property type="entry name" value="4-aminobutyrate aminotransferase"/>
    <property type="match status" value="1"/>
</dbReference>
<dbReference type="GO" id="GO:0030170">
    <property type="term" value="F:pyridoxal phosphate binding"/>
    <property type="evidence" value="ECO:0007669"/>
    <property type="project" value="InterPro"/>
</dbReference>
<evidence type="ECO:0000256" key="3">
    <source>
        <dbReference type="ARBA" id="ARBA00005176"/>
    </source>
</evidence>
<dbReference type="InterPro" id="IPR015422">
    <property type="entry name" value="PyrdxlP-dep_Trfase_small"/>
</dbReference>
<dbReference type="InterPro" id="IPR005814">
    <property type="entry name" value="Aminotrans_3"/>
</dbReference>
<evidence type="ECO:0000256" key="16">
    <source>
        <dbReference type="ARBA" id="ARBA00048021"/>
    </source>
</evidence>
<dbReference type="GO" id="GO:0017000">
    <property type="term" value="P:antibiotic biosynthetic process"/>
    <property type="evidence" value="ECO:0007669"/>
    <property type="project" value="UniProtKB-KW"/>
</dbReference>
<evidence type="ECO:0000256" key="15">
    <source>
        <dbReference type="ARBA" id="ARBA00031787"/>
    </source>
</evidence>
<evidence type="ECO:0000313" key="19">
    <source>
        <dbReference type="EMBL" id="SFK74156.1"/>
    </source>
</evidence>
<evidence type="ECO:0000256" key="9">
    <source>
        <dbReference type="ARBA" id="ARBA00022679"/>
    </source>
</evidence>
<dbReference type="GO" id="GO:0047298">
    <property type="term" value="F:(S)-3-amino-2-methylpropionate transaminase activity"/>
    <property type="evidence" value="ECO:0007669"/>
    <property type="project" value="UniProtKB-EC"/>
</dbReference>
<dbReference type="InterPro" id="IPR050103">
    <property type="entry name" value="Class-III_PLP-dep_AT"/>
</dbReference>
<dbReference type="PIRSF" id="PIRSF000521">
    <property type="entry name" value="Transaminase_4ab_Lys_Orn"/>
    <property type="match status" value="1"/>
</dbReference>
<dbReference type="EC" id="2.6.1.19" evidence="6"/>
<dbReference type="GO" id="GO:0034386">
    <property type="term" value="F:4-aminobutyrate:2-oxoglutarate transaminase activity"/>
    <property type="evidence" value="ECO:0007669"/>
    <property type="project" value="UniProtKB-EC"/>
</dbReference>
<dbReference type="NCBIfam" id="TIGR00700">
    <property type="entry name" value="GABAtrnsam"/>
    <property type="match status" value="1"/>
</dbReference>
<evidence type="ECO:0000256" key="17">
    <source>
        <dbReference type="ARBA" id="ARBA00050054"/>
    </source>
</evidence>
<dbReference type="NCBIfam" id="NF004714">
    <property type="entry name" value="PRK06058.1"/>
    <property type="match status" value="1"/>
</dbReference>